<keyword evidence="2" id="KW-1185">Reference proteome</keyword>
<dbReference type="AlphaFoldDB" id="A0A1J1J4P5"/>
<dbReference type="Proteomes" id="UP000183832">
    <property type="component" value="Unassembled WGS sequence"/>
</dbReference>
<evidence type="ECO:0000313" key="1">
    <source>
        <dbReference type="EMBL" id="CRL06780.1"/>
    </source>
</evidence>
<organism evidence="1 2">
    <name type="scientific">Clunio marinus</name>
    <dbReference type="NCBI Taxonomy" id="568069"/>
    <lineage>
        <taxon>Eukaryota</taxon>
        <taxon>Metazoa</taxon>
        <taxon>Ecdysozoa</taxon>
        <taxon>Arthropoda</taxon>
        <taxon>Hexapoda</taxon>
        <taxon>Insecta</taxon>
        <taxon>Pterygota</taxon>
        <taxon>Neoptera</taxon>
        <taxon>Endopterygota</taxon>
        <taxon>Diptera</taxon>
        <taxon>Nematocera</taxon>
        <taxon>Chironomoidea</taxon>
        <taxon>Chironomidae</taxon>
        <taxon>Clunio</taxon>
    </lineage>
</organism>
<evidence type="ECO:0000313" key="2">
    <source>
        <dbReference type="Proteomes" id="UP000183832"/>
    </source>
</evidence>
<name>A0A1J1J4P5_9DIPT</name>
<reference evidence="1 2" key="1">
    <citation type="submission" date="2015-04" db="EMBL/GenBank/DDBJ databases">
        <authorList>
            <person name="Syromyatnikov M.Y."/>
            <person name="Popov V.N."/>
        </authorList>
    </citation>
    <scope>NUCLEOTIDE SEQUENCE [LARGE SCALE GENOMIC DNA]</scope>
</reference>
<dbReference type="EMBL" id="CVRI01000067">
    <property type="protein sequence ID" value="CRL06780.1"/>
    <property type="molecule type" value="Genomic_DNA"/>
</dbReference>
<proteinExistence type="predicted"/>
<accession>A0A1J1J4P5</accession>
<sequence>MTEKNSMGMDWIPQTYQHAFEMYWKQFHDPNQFPIFWAICVLRLFSLAELLRTFRDDLIRTLRCESQRAKKAFHQEKGKIFSAQHIDSTHKNSYKFNNFLQKGIKKKEGNFQINLKLWRQSESYKKVERKSEKEKHLQRFCFASANKGMKQLILKCFRFHVTVECTKCFCYSNREVNNIEEHNKNK</sequence>
<gene>
    <name evidence="1" type="ORF">CLUMA_CG019666</name>
</gene>
<protein>
    <submittedName>
        <fullName evidence="1">CLUMA_CG019666, isoform A</fullName>
    </submittedName>
</protein>